<proteinExistence type="predicted"/>
<dbReference type="OrthoDB" id="933027at2"/>
<keyword evidence="2" id="KW-1185">Reference proteome</keyword>
<dbReference type="AlphaFoldDB" id="A0A1G9T1U6"/>
<reference evidence="1 2" key="1">
    <citation type="submission" date="2016-10" db="EMBL/GenBank/DDBJ databases">
        <authorList>
            <person name="de Groot N.N."/>
        </authorList>
    </citation>
    <scope>NUCLEOTIDE SEQUENCE [LARGE SCALE GENOMIC DNA]</scope>
    <source>
        <strain evidence="1 2">DSM 21668</strain>
    </source>
</reference>
<organism evidence="1 2">
    <name type="scientific">Siphonobacter aquaeclarae</name>
    <dbReference type="NCBI Taxonomy" id="563176"/>
    <lineage>
        <taxon>Bacteria</taxon>
        <taxon>Pseudomonadati</taxon>
        <taxon>Bacteroidota</taxon>
        <taxon>Cytophagia</taxon>
        <taxon>Cytophagales</taxon>
        <taxon>Cytophagaceae</taxon>
        <taxon>Siphonobacter</taxon>
    </lineage>
</organism>
<dbReference type="STRING" id="563176.SAMN04488090_3378"/>
<evidence type="ECO:0000313" key="1">
    <source>
        <dbReference type="EMBL" id="SDM41577.1"/>
    </source>
</evidence>
<sequence>MLIANNLVNSVDFSSLPAKLQETISANPIVFNQFLVDGFAKIREDFIVDESDEKTPLISMEVRDILQPAKDAFDPTPDAVKFGARMPEFHDIDIDLSLKRSDVLTFYRSYLKYVTGLKSQQDVLNNPWPLFFLQQILEKAGHDLATVSAYRAVRNDAQKGAGYVMNGLLYKLAEGRTTGGDIPAANVYDSVTDAAGFDADVYDEINEIAQLTESLPELAGRAMTMEVSARTYRLYKATRRAKSPNTVGLGEQPSTLDDFPNISLKVEAGLGNRRFSWLTVPGNKFFTFNQGFENFNAKLMEAIKGYEANLFFSADVNYGVGKYVFSNDRID</sequence>
<protein>
    <submittedName>
        <fullName evidence="1">Uncharacterized protein</fullName>
    </submittedName>
</protein>
<dbReference type="Proteomes" id="UP000198901">
    <property type="component" value="Unassembled WGS sequence"/>
</dbReference>
<dbReference type="EMBL" id="FNGS01000006">
    <property type="protein sequence ID" value="SDM41577.1"/>
    <property type="molecule type" value="Genomic_DNA"/>
</dbReference>
<evidence type="ECO:0000313" key="2">
    <source>
        <dbReference type="Proteomes" id="UP000198901"/>
    </source>
</evidence>
<dbReference type="RefSeq" id="WP_093204810.1">
    <property type="nucleotide sequence ID" value="NZ_FNGS01000006.1"/>
</dbReference>
<accession>A0A1G9T1U6</accession>
<gene>
    <name evidence="1" type="ORF">SAMN04488090_3378</name>
</gene>
<name>A0A1G9T1U6_9BACT</name>